<dbReference type="EMBL" id="CP011232">
    <property type="protein sequence ID" value="AKI96651.1"/>
    <property type="molecule type" value="Genomic_DNA"/>
</dbReference>
<evidence type="ECO:0000256" key="5">
    <source>
        <dbReference type="ARBA" id="ARBA00022989"/>
    </source>
</evidence>
<keyword evidence="4 7" id="KW-0812">Transmembrane</keyword>
<name>A0A0G2Z9A0_9BACT</name>
<reference evidence="9 10" key="1">
    <citation type="submission" date="2015-04" db="EMBL/GenBank/DDBJ databases">
        <title>Complete Genome Sequence of Kosmotoga pacifica SLHLJ1.</title>
        <authorList>
            <person name="Jiang L.J."/>
            <person name="Shao Z.Z."/>
            <person name="Jebbar M."/>
        </authorList>
    </citation>
    <scope>NUCLEOTIDE SEQUENCE [LARGE SCALE GENOMIC DNA]</scope>
    <source>
        <strain evidence="9 10">SLHLJ1</strain>
    </source>
</reference>
<dbReference type="PROSITE" id="PS50928">
    <property type="entry name" value="ABC_TM1"/>
    <property type="match status" value="1"/>
</dbReference>
<dbReference type="CDD" id="cd06261">
    <property type="entry name" value="TM_PBP2"/>
    <property type="match status" value="1"/>
</dbReference>
<feature type="domain" description="ABC transmembrane type-1" evidence="8">
    <location>
        <begin position="76"/>
        <end position="268"/>
    </location>
</feature>
<feature type="transmembrane region" description="Helical" evidence="7">
    <location>
        <begin position="241"/>
        <end position="266"/>
    </location>
</feature>
<comment type="similarity">
    <text evidence="7">Belongs to the binding-protein-dependent transport system permease family.</text>
</comment>
<dbReference type="RefSeq" id="WP_047753786.1">
    <property type="nucleotide sequence ID" value="NZ_CAJUHA010000021.1"/>
</dbReference>
<organism evidence="9 10">
    <name type="scientific">Kosmotoga pacifica</name>
    <dbReference type="NCBI Taxonomy" id="1330330"/>
    <lineage>
        <taxon>Bacteria</taxon>
        <taxon>Thermotogati</taxon>
        <taxon>Thermotogota</taxon>
        <taxon>Thermotogae</taxon>
        <taxon>Kosmotogales</taxon>
        <taxon>Kosmotogaceae</taxon>
        <taxon>Kosmotoga</taxon>
    </lineage>
</organism>
<proteinExistence type="inferred from homology"/>
<dbReference type="SUPFAM" id="SSF161098">
    <property type="entry name" value="MetI-like"/>
    <property type="match status" value="1"/>
</dbReference>
<dbReference type="GO" id="GO:0071916">
    <property type="term" value="F:dipeptide transmembrane transporter activity"/>
    <property type="evidence" value="ECO:0007669"/>
    <property type="project" value="TreeGrafter"/>
</dbReference>
<evidence type="ECO:0000313" key="10">
    <source>
        <dbReference type="Proteomes" id="UP000035159"/>
    </source>
</evidence>
<evidence type="ECO:0000259" key="8">
    <source>
        <dbReference type="PROSITE" id="PS50928"/>
    </source>
</evidence>
<feature type="transmembrane region" description="Helical" evidence="7">
    <location>
        <begin position="197"/>
        <end position="221"/>
    </location>
</feature>
<keyword evidence="10" id="KW-1185">Reference proteome</keyword>
<evidence type="ECO:0000313" key="9">
    <source>
        <dbReference type="EMBL" id="AKI96651.1"/>
    </source>
</evidence>
<evidence type="ECO:0000256" key="4">
    <source>
        <dbReference type="ARBA" id="ARBA00022692"/>
    </source>
</evidence>
<keyword evidence="2 7" id="KW-0813">Transport</keyword>
<dbReference type="PATRIC" id="fig|1330330.3.peg.227"/>
<feature type="transmembrane region" description="Helical" evidence="7">
    <location>
        <begin position="111"/>
        <end position="134"/>
    </location>
</feature>
<protein>
    <submittedName>
        <fullName evidence="9">Peptide ABC transporter permease</fullName>
    </submittedName>
</protein>
<evidence type="ECO:0000256" key="6">
    <source>
        <dbReference type="ARBA" id="ARBA00023136"/>
    </source>
</evidence>
<dbReference type="InterPro" id="IPR035906">
    <property type="entry name" value="MetI-like_sf"/>
</dbReference>
<keyword evidence="5 7" id="KW-1133">Transmembrane helix</keyword>
<comment type="subcellular location">
    <subcellularLocation>
        <location evidence="1 7">Cell membrane</location>
        <topology evidence="1 7">Multi-pass membrane protein</topology>
    </subcellularLocation>
</comment>
<dbReference type="Proteomes" id="UP000035159">
    <property type="component" value="Chromosome"/>
</dbReference>
<dbReference type="OrthoDB" id="9783218at2"/>
<dbReference type="GO" id="GO:0005886">
    <property type="term" value="C:plasma membrane"/>
    <property type="evidence" value="ECO:0007669"/>
    <property type="project" value="UniProtKB-SubCell"/>
</dbReference>
<evidence type="ECO:0000256" key="2">
    <source>
        <dbReference type="ARBA" id="ARBA00022448"/>
    </source>
</evidence>
<dbReference type="PANTHER" id="PTHR43386:SF1">
    <property type="entry name" value="D,D-DIPEPTIDE TRANSPORT SYSTEM PERMEASE PROTEIN DDPC-RELATED"/>
    <property type="match status" value="1"/>
</dbReference>
<keyword evidence="3" id="KW-1003">Cell membrane</keyword>
<dbReference type="STRING" id="1330330.IX53_01125"/>
<accession>A0A0G2Z9A0</accession>
<dbReference type="AlphaFoldDB" id="A0A0G2Z9A0"/>
<keyword evidence="6 7" id="KW-0472">Membrane</keyword>
<sequence>MKIKNEFLFFALRNVRLRIGITIVSIFVLLAIFGPYLTKYGPLDYAGPGYHPPSAEYWFGTTTFGQDVFSQLVNGLRSTFMVGLVGGGLATFLGLLIGFVSGYRGGFFDEILMMITNIILVIPTMALLIILASYLTYRGVFMESLFIGFTAWPWTARAVRSQTLSLRTREFVNLARITGMKPLKIIITEIMPNMMSYVFMVFILQFGGAILTAATLDFIGLGPTQGISLGLMMQQAVLWNAIQLGMWWWAIPPGLAITAIVGALYFMNTGLDEVFNPKLREM</sequence>
<dbReference type="InterPro" id="IPR000515">
    <property type="entry name" value="MetI-like"/>
</dbReference>
<dbReference type="KEGG" id="kpf:IX53_01125"/>
<feature type="transmembrane region" description="Helical" evidence="7">
    <location>
        <begin position="20"/>
        <end position="38"/>
    </location>
</feature>
<dbReference type="PANTHER" id="PTHR43386">
    <property type="entry name" value="OLIGOPEPTIDE TRANSPORT SYSTEM PERMEASE PROTEIN APPC"/>
    <property type="match status" value="1"/>
</dbReference>
<evidence type="ECO:0000256" key="1">
    <source>
        <dbReference type="ARBA" id="ARBA00004651"/>
    </source>
</evidence>
<dbReference type="Pfam" id="PF00528">
    <property type="entry name" value="BPD_transp_1"/>
    <property type="match status" value="1"/>
</dbReference>
<dbReference type="Gene3D" id="1.10.3720.10">
    <property type="entry name" value="MetI-like"/>
    <property type="match status" value="1"/>
</dbReference>
<feature type="transmembrane region" description="Helical" evidence="7">
    <location>
        <begin position="80"/>
        <end position="99"/>
    </location>
</feature>
<gene>
    <name evidence="9" type="ORF">IX53_01125</name>
</gene>
<evidence type="ECO:0000256" key="7">
    <source>
        <dbReference type="RuleBase" id="RU363032"/>
    </source>
</evidence>
<evidence type="ECO:0000256" key="3">
    <source>
        <dbReference type="ARBA" id="ARBA00022475"/>
    </source>
</evidence>
<dbReference type="InterPro" id="IPR050366">
    <property type="entry name" value="BP-dependent_transpt_permease"/>
</dbReference>